<dbReference type="Proteomes" id="UP000006666">
    <property type="component" value="Chromosome"/>
</dbReference>
<protein>
    <submittedName>
        <fullName evidence="1">Uncharacterized protein conserved in bacteria (DUF2176)</fullName>
    </submittedName>
</protein>
<dbReference type="EMBL" id="CP001686">
    <property type="protein sequence ID" value="ACV07279.1"/>
    <property type="molecule type" value="Genomic_DNA"/>
</dbReference>
<evidence type="ECO:0000313" key="2">
    <source>
        <dbReference type="Proteomes" id="UP000006666"/>
    </source>
</evidence>
<dbReference type="RefSeq" id="WP_015780210.1">
    <property type="nucleotide sequence ID" value="NC_013169.1"/>
</dbReference>
<dbReference type="STRING" id="478801.Ksed_23030"/>
<name>C7NM30_KYTSD</name>
<proteinExistence type="predicted"/>
<sequence>MGDFVLVGALARDLQVLGRAGGQAVRATHDVDITVYAPSGDALRDRMSALRSTGSRQVFYFGDLQVDVLARGPIAPGGVFTVSEGVTCDVTGMEEAARGAERMRLGEDSVVEVPTLASLVGLKLVAWDVRRTFTAKDAQDLAALLDSSHRGEFEDACWKDSQQASRHDFDPSMVGPALVGAELASTWESSTLERLRGVMEEGRDELVGACVRWAPATQPIGQQLDVLHQELSHATPASGTR</sequence>
<dbReference type="HOGENOM" id="CLU_1150695_0_0_11"/>
<dbReference type="AlphaFoldDB" id="C7NM30"/>
<gene>
    <name evidence="1" type="ordered locus">Ksed_23030</name>
</gene>
<dbReference type="eggNOG" id="COG4849">
    <property type="taxonomic scope" value="Bacteria"/>
</dbReference>
<organism evidence="1 2">
    <name type="scientific">Kytococcus sedentarius (strain ATCC 14392 / DSM 20547 / JCM 11482 / CCUG 33030 / NBRC 15357 / NCTC 11040 / CCM 314 / 541)</name>
    <name type="common">Micrococcus sedentarius</name>
    <dbReference type="NCBI Taxonomy" id="478801"/>
    <lineage>
        <taxon>Bacteria</taxon>
        <taxon>Bacillati</taxon>
        <taxon>Actinomycetota</taxon>
        <taxon>Actinomycetes</taxon>
        <taxon>Micrococcales</taxon>
        <taxon>Kytococcaceae</taxon>
        <taxon>Kytococcus</taxon>
    </lineage>
</organism>
<accession>C7NM30</accession>
<keyword evidence="2" id="KW-1185">Reference proteome</keyword>
<evidence type="ECO:0000313" key="1">
    <source>
        <dbReference type="EMBL" id="ACV07279.1"/>
    </source>
</evidence>
<reference evidence="1 2" key="1">
    <citation type="journal article" date="2009" name="Stand. Genomic Sci.">
        <title>Complete genome sequence of Kytococcus sedentarius type strain (541).</title>
        <authorList>
            <person name="Sims D."/>
            <person name="Brettin T."/>
            <person name="Detter J.C."/>
            <person name="Han C."/>
            <person name="Lapidus A."/>
            <person name="Copeland A."/>
            <person name="Glavina Del Rio T."/>
            <person name="Nolan M."/>
            <person name="Chen F."/>
            <person name="Lucas S."/>
            <person name="Tice H."/>
            <person name="Cheng J.F."/>
            <person name="Bruce D."/>
            <person name="Goodwin L."/>
            <person name="Pitluck S."/>
            <person name="Ovchinnikova G."/>
            <person name="Pati A."/>
            <person name="Ivanova N."/>
            <person name="Mavrommatis K."/>
            <person name="Chen A."/>
            <person name="Palaniappan K."/>
            <person name="D'haeseleer P."/>
            <person name="Chain P."/>
            <person name="Bristow J."/>
            <person name="Eisen J.A."/>
            <person name="Markowitz V."/>
            <person name="Hugenholtz P."/>
            <person name="Schneider S."/>
            <person name="Goker M."/>
            <person name="Pukall R."/>
            <person name="Kyrpides N.C."/>
            <person name="Klenk H.P."/>
        </authorList>
    </citation>
    <scope>NUCLEOTIDE SEQUENCE [LARGE SCALE GENOMIC DNA]</scope>
    <source>
        <strain evidence="2">ATCC 14392 / DSM 20547 / JCM 11482 / CCUG 33030 / NBRC 15357 / NCTC 11040 / CCM 314 / 541</strain>
    </source>
</reference>
<dbReference type="KEGG" id="kse:Ksed_23030"/>